<evidence type="ECO:0008006" key="4">
    <source>
        <dbReference type="Google" id="ProtNLM"/>
    </source>
</evidence>
<dbReference type="Proteomes" id="UP000198855">
    <property type="component" value="Unassembled WGS sequence"/>
</dbReference>
<evidence type="ECO:0000313" key="2">
    <source>
        <dbReference type="EMBL" id="SFF21190.1"/>
    </source>
</evidence>
<name>A0A1I2GVN0_9BACL</name>
<feature type="transmembrane region" description="Helical" evidence="1">
    <location>
        <begin position="134"/>
        <end position="155"/>
    </location>
</feature>
<dbReference type="EMBL" id="FOMT01000006">
    <property type="protein sequence ID" value="SFF21190.1"/>
    <property type="molecule type" value="Genomic_DNA"/>
</dbReference>
<proteinExistence type="predicted"/>
<reference evidence="3" key="1">
    <citation type="submission" date="2016-10" db="EMBL/GenBank/DDBJ databases">
        <authorList>
            <person name="Varghese N."/>
            <person name="Submissions S."/>
        </authorList>
    </citation>
    <scope>NUCLEOTIDE SEQUENCE [LARGE SCALE GENOMIC DNA]</scope>
    <source>
        <strain evidence="3">CGMCC 1.10784</strain>
    </source>
</reference>
<keyword evidence="1" id="KW-0812">Transmembrane</keyword>
<feature type="transmembrane region" description="Helical" evidence="1">
    <location>
        <begin position="21"/>
        <end position="46"/>
    </location>
</feature>
<sequence length="226" mass="25167">MNRIANVIKLLNRDKHTWMTVPAGILGSSFIVNVIIGFGSGIAIYTGGLSSIFIYMLVLGIIVLPQTFPFAISFSIRRTDYFIGTVLNAILSSALVTLILMILAAIEDATNGWGVQLHFFNLPFLTDGNLAQEFLTEFILLLTMFLLGFAIGSVFRKFRAIGLFVTSLAAMIVTTLLVVLATLNNWWEPIWNWLQEITAFELSLWLLPIALCFAILSFLLIRRSTV</sequence>
<gene>
    <name evidence="2" type="ORF">SAMN05216378_5486</name>
</gene>
<feature type="transmembrane region" description="Helical" evidence="1">
    <location>
        <begin position="202"/>
        <end position="221"/>
    </location>
</feature>
<organism evidence="2 3">
    <name type="scientific">Paenibacillus catalpae</name>
    <dbReference type="NCBI Taxonomy" id="1045775"/>
    <lineage>
        <taxon>Bacteria</taxon>
        <taxon>Bacillati</taxon>
        <taxon>Bacillota</taxon>
        <taxon>Bacilli</taxon>
        <taxon>Bacillales</taxon>
        <taxon>Paenibacillaceae</taxon>
        <taxon>Paenibacillus</taxon>
    </lineage>
</organism>
<keyword evidence="3" id="KW-1185">Reference proteome</keyword>
<accession>A0A1I2GVN0</accession>
<keyword evidence="1" id="KW-0472">Membrane</keyword>
<dbReference type="STRING" id="1045775.SAMN05216378_5486"/>
<dbReference type="RefSeq" id="WP_091189727.1">
    <property type="nucleotide sequence ID" value="NZ_FOMT01000006.1"/>
</dbReference>
<dbReference type="AlphaFoldDB" id="A0A1I2GVN0"/>
<feature type="transmembrane region" description="Helical" evidence="1">
    <location>
        <begin position="81"/>
        <end position="106"/>
    </location>
</feature>
<dbReference type="OrthoDB" id="2663350at2"/>
<feature type="transmembrane region" description="Helical" evidence="1">
    <location>
        <begin position="52"/>
        <end position="74"/>
    </location>
</feature>
<evidence type="ECO:0000256" key="1">
    <source>
        <dbReference type="SAM" id="Phobius"/>
    </source>
</evidence>
<feature type="transmembrane region" description="Helical" evidence="1">
    <location>
        <begin position="162"/>
        <end position="182"/>
    </location>
</feature>
<protein>
    <recommendedName>
        <fullName evidence="4">ABC-2 family transporter protein</fullName>
    </recommendedName>
</protein>
<keyword evidence="1" id="KW-1133">Transmembrane helix</keyword>
<evidence type="ECO:0000313" key="3">
    <source>
        <dbReference type="Proteomes" id="UP000198855"/>
    </source>
</evidence>